<dbReference type="AlphaFoldDB" id="A0AAE0N5G8"/>
<dbReference type="Proteomes" id="UP001287356">
    <property type="component" value="Unassembled WGS sequence"/>
</dbReference>
<evidence type="ECO:0000313" key="2">
    <source>
        <dbReference type="Proteomes" id="UP001287356"/>
    </source>
</evidence>
<reference evidence="1" key="1">
    <citation type="journal article" date="2023" name="Mol. Phylogenet. Evol.">
        <title>Genome-scale phylogeny and comparative genomics of the fungal order Sordariales.</title>
        <authorList>
            <person name="Hensen N."/>
            <person name="Bonometti L."/>
            <person name="Westerberg I."/>
            <person name="Brannstrom I.O."/>
            <person name="Guillou S."/>
            <person name="Cros-Aarteil S."/>
            <person name="Calhoun S."/>
            <person name="Haridas S."/>
            <person name="Kuo A."/>
            <person name="Mondo S."/>
            <person name="Pangilinan J."/>
            <person name="Riley R."/>
            <person name="LaButti K."/>
            <person name="Andreopoulos B."/>
            <person name="Lipzen A."/>
            <person name="Chen C."/>
            <person name="Yan M."/>
            <person name="Daum C."/>
            <person name="Ng V."/>
            <person name="Clum A."/>
            <person name="Steindorff A."/>
            <person name="Ohm R.A."/>
            <person name="Martin F."/>
            <person name="Silar P."/>
            <person name="Natvig D.O."/>
            <person name="Lalanne C."/>
            <person name="Gautier V."/>
            <person name="Ament-Velasquez S.L."/>
            <person name="Kruys A."/>
            <person name="Hutchinson M.I."/>
            <person name="Powell A.J."/>
            <person name="Barry K."/>
            <person name="Miller A.N."/>
            <person name="Grigoriev I.V."/>
            <person name="Debuchy R."/>
            <person name="Gladieux P."/>
            <person name="Hiltunen Thoren M."/>
            <person name="Johannesson H."/>
        </authorList>
    </citation>
    <scope>NUCLEOTIDE SEQUENCE</scope>
    <source>
        <strain evidence="1">CBS 958.72</strain>
    </source>
</reference>
<reference evidence="1" key="2">
    <citation type="submission" date="2023-06" db="EMBL/GenBank/DDBJ databases">
        <authorList>
            <consortium name="Lawrence Berkeley National Laboratory"/>
            <person name="Haridas S."/>
            <person name="Hensen N."/>
            <person name="Bonometti L."/>
            <person name="Westerberg I."/>
            <person name="Brannstrom I.O."/>
            <person name="Guillou S."/>
            <person name="Cros-Aarteil S."/>
            <person name="Calhoun S."/>
            <person name="Kuo A."/>
            <person name="Mondo S."/>
            <person name="Pangilinan J."/>
            <person name="Riley R."/>
            <person name="Labutti K."/>
            <person name="Andreopoulos B."/>
            <person name="Lipzen A."/>
            <person name="Chen C."/>
            <person name="Yanf M."/>
            <person name="Daum C."/>
            <person name="Ng V."/>
            <person name="Clum A."/>
            <person name="Steindorff A."/>
            <person name="Ohm R."/>
            <person name="Martin F."/>
            <person name="Silar P."/>
            <person name="Natvig D."/>
            <person name="Lalanne C."/>
            <person name="Gautier V."/>
            <person name="Ament-Velasquez S.L."/>
            <person name="Kruys A."/>
            <person name="Hutchinson M.I."/>
            <person name="Powell A.J."/>
            <person name="Barry K."/>
            <person name="Miller A.N."/>
            <person name="Grigoriev I.V."/>
            <person name="Debuchy R."/>
            <person name="Gladieux P."/>
            <person name="Thoren M.H."/>
            <person name="Johannesson H."/>
        </authorList>
    </citation>
    <scope>NUCLEOTIDE SEQUENCE</scope>
    <source>
        <strain evidence="1">CBS 958.72</strain>
    </source>
</reference>
<sequence>MTCVNEHLYAGACPAEAGYDFQRHEPGNSQGRCDTKFRATDPRGCIYGLLGLAGQGTGVVPSYTKSTQDVFVEFAVIAAAEDPGFLLYARPSRKILPTWVPDWSSDLVVPTSYTAAGEPFFRAGHGKPQLSPFMGIAAGDVLAVSCLRLDHIDRVGTAFLTLFVGDPDDALFPAISDLSKILAFCNEVQSFLKTAARISDSPTTMSEEALWLVCTGGLGLISNLEPSIMGVYIDISDNFTLAPDGMPRER</sequence>
<evidence type="ECO:0000313" key="1">
    <source>
        <dbReference type="EMBL" id="KAK3370918.1"/>
    </source>
</evidence>
<keyword evidence="2" id="KW-1185">Reference proteome</keyword>
<proteinExistence type="predicted"/>
<dbReference type="EMBL" id="JAULSN010000005">
    <property type="protein sequence ID" value="KAK3370918.1"/>
    <property type="molecule type" value="Genomic_DNA"/>
</dbReference>
<name>A0AAE0N5G8_9PEZI</name>
<accession>A0AAE0N5G8</accession>
<organism evidence="1 2">
    <name type="scientific">Lasiosphaeria ovina</name>
    <dbReference type="NCBI Taxonomy" id="92902"/>
    <lineage>
        <taxon>Eukaryota</taxon>
        <taxon>Fungi</taxon>
        <taxon>Dikarya</taxon>
        <taxon>Ascomycota</taxon>
        <taxon>Pezizomycotina</taxon>
        <taxon>Sordariomycetes</taxon>
        <taxon>Sordariomycetidae</taxon>
        <taxon>Sordariales</taxon>
        <taxon>Lasiosphaeriaceae</taxon>
        <taxon>Lasiosphaeria</taxon>
    </lineage>
</organism>
<gene>
    <name evidence="1" type="ORF">B0T24DRAFT_680060</name>
</gene>
<comment type="caution">
    <text evidence="1">The sequence shown here is derived from an EMBL/GenBank/DDBJ whole genome shotgun (WGS) entry which is preliminary data.</text>
</comment>
<protein>
    <submittedName>
        <fullName evidence="1">Uncharacterized protein</fullName>
    </submittedName>
</protein>